<dbReference type="Proteomes" id="UP000001798">
    <property type="component" value="Chromosome 15"/>
</dbReference>
<dbReference type="VEuPathDB" id="FungiDB:Bcin15g01390"/>
<evidence type="ECO:0000313" key="3">
    <source>
        <dbReference type="Proteomes" id="UP000001798"/>
    </source>
</evidence>
<name>A0A384K418_BOTFB</name>
<keyword evidence="3" id="KW-1185">Reference proteome</keyword>
<feature type="transmembrane region" description="Helical" evidence="1">
    <location>
        <begin position="657"/>
        <end position="681"/>
    </location>
</feature>
<reference evidence="2 3" key="2">
    <citation type="journal article" date="2012" name="Eukaryot. Cell">
        <title>Genome update of Botrytis cinerea strains B05.10 and T4.</title>
        <authorList>
            <person name="Staats M."/>
            <person name="van Kan J.A."/>
        </authorList>
    </citation>
    <scope>NUCLEOTIDE SEQUENCE [LARGE SCALE GENOMIC DNA]</scope>
    <source>
        <strain evidence="2 3">B05.10</strain>
    </source>
</reference>
<feature type="transmembrane region" description="Helical" evidence="1">
    <location>
        <begin position="104"/>
        <end position="123"/>
    </location>
</feature>
<proteinExistence type="predicted"/>
<feature type="transmembrane region" description="Helical" evidence="1">
    <location>
        <begin position="51"/>
        <end position="72"/>
    </location>
</feature>
<reference evidence="2 3" key="3">
    <citation type="journal article" date="2017" name="Mol. Plant Pathol.">
        <title>A gapless genome sequence of the fungus Botrytis cinerea.</title>
        <authorList>
            <person name="Van Kan J.A."/>
            <person name="Stassen J.H."/>
            <person name="Mosbach A."/>
            <person name="Van Der Lee T.A."/>
            <person name="Faino L."/>
            <person name="Farmer A.D."/>
            <person name="Papasotiriou D.G."/>
            <person name="Zhou S."/>
            <person name="Seidl M.F."/>
            <person name="Cottam E."/>
            <person name="Edel D."/>
            <person name="Hahn M."/>
            <person name="Schwartz D.C."/>
            <person name="Dietrich R.A."/>
            <person name="Widdison S."/>
            <person name="Scalliet G."/>
        </authorList>
    </citation>
    <scope>NUCLEOTIDE SEQUENCE [LARGE SCALE GENOMIC DNA]</scope>
    <source>
        <strain evidence="2 3">B05.10</strain>
    </source>
</reference>
<protein>
    <submittedName>
        <fullName evidence="2">Uncharacterized protein</fullName>
    </submittedName>
</protein>
<keyword evidence="1" id="KW-0812">Transmembrane</keyword>
<dbReference type="RefSeq" id="XP_024553232.1">
    <property type="nucleotide sequence ID" value="XM_024697417.1"/>
</dbReference>
<dbReference type="AlphaFoldDB" id="A0A384K418"/>
<evidence type="ECO:0000313" key="2">
    <source>
        <dbReference type="EMBL" id="ATZ57575.1"/>
    </source>
</evidence>
<dbReference type="EMBL" id="CP009819">
    <property type="protein sequence ID" value="ATZ57575.1"/>
    <property type="molecule type" value="Genomic_DNA"/>
</dbReference>
<feature type="transmembrane region" description="Helical" evidence="1">
    <location>
        <begin position="163"/>
        <end position="182"/>
    </location>
</feature>
<keyword evidence="1" id="KW-0472">Membrane</keyword>
<reference evidence="2 3" key="1">
    <citation type="journal article" date="2011" name="PLoS Genet.">
        <title>Genomic analysis of the necrotrophic fungal pathogens Sclerotinia sclerotiorum and Botrytis cinerea.</title>
        <authorList>
            <person name="Amselem J."/>
            <person name="Cuomo C.A."/>
            <person name="van Kan J.A."/>
            <person name="Viaud M."/>
            <person name="Benito E.P."/>
            <person name="Couloux A."/>
            <person name="Coutinho P.M."/>
            <person name="de Vries R.P."/>
            <person name="Dyer P.S."/>
            <person name="Fillinger S."/>
            <person name="Fournier E."/>
            <person name="Gout L."/>
            <person name="Hahn M."/>
            <person name="Kohn L."/>
            <person name="Lapalu N."/>
            <person name="Plummer K.M."/>
            <person name="Pradier J.M."/>
            <person name="Quevillon E."/>
            <person name="Sharon A."/>
            <person name="Simon A."/>
            <person name="ten Have A."/>
            <person name="Tudzynski B."/>
            <person name="Tudzynski P."/>
            <person name="Wincker P."/>
            <person name="Andrew M."/>
            <person name="Anthouard V."/>
            <person name="Beever R.E."/>
            <person name="Beffa R."/>
            <person name="Benoit I."/>
            <person name="Bouzid O."/>
            <person name="Brault B."/>
            <person name="Chen Z."/>
            <person name="Choquer M."/>
            <person name="Collemare J."/>
            <person name="Cotton P."/>
            <person name="Danchin E.G."/>
            <person name="Da Silva C."/>
            <person name="Gautier A."/>
            <person name="Giraud C."/>
            <person name="Giraud T."/>
            <person name="Gonzalez C."/>
            <person name="Grossetete S."/>
            <person name="Guldener U."/>
            <person name="Henrissat B."/>
            <person name="Howlett B.J."/>
            <person name="Kodira C."/>
            <person name="Kretschmer M."/>
            <person name="Lappartient A."/>
            <person name="Leroch M."/>
            <person name="Levis C."/>
            <person name="Mauceli E."/>
            <person name="Neuveglise C."/>
            <person name="Oeser B."/>
            <person name="Pearson M."/>
            <person name="Poulain J."/>
            <person name="Poussereau N."/>
            <person name="Quesneville H."/>
            <person name="Rascle C."/>
            <person name="Schumacher J."/>
            <person name="Segurens B."/>
            <person name="Sexton A."/>
            <person name="Silva E."/>
            <person name="Sirven C."/>
            <person name="Soanes D.M."/>
            <person name="Talbot N.J."/>
            <person name="Templeton M."/>
            <person name="Yandava C."/>
            <person name="Yarden O."/>
            <person name="Zeng Q."/>
            <person name="Rollins J.A."/>
            <person name="Lebrun M.H."/>
            <person name="Dickman M."/>
        </authorList>
    </citation>
    <scope>NUCLEOTIDE SEQUENCE [LARGE SCALE GENOMIC DNA]</scope>
    <source>
        <strain evidence="2 3">B05.10</strain>
    </source>
</reference>
<dbReference type="OrthoDB" id="5342924at2759"/>
<evidence type="ECO:0000256" key="1">
    <source>
        <dbReference type="SAM" id="Phobius"/>
    </source>
</evidence>
<keyword evidence="1" id="KW-1133">Transmembrane helix</keyword>
<accession>A0A384K418</accession>
<dbReference type="KEGG" id="bfu:BCIN_15g01390"/>
<gene>
    <name evidence="2" type="ORF">BCIN_15g01390</name>
</gene>
<organism evidence="2 3">
    <name type="scientific">Botryotinia fuckeliana (strain B05.10)</name>
    <name type="common">Noble rot fungus</name>
    <name type="synonym">Botrytis cinerea</name>
    <dbReference type="NCBI Taxonomy" id="332648"/>
    <lineage>
        <taxon>Eukaryota</taxon>
        <taxon>Fungi</taxon>
        <taxon>Dikarya</taxon>
        <taxon>Ascomycota</taxon>
        <taxon>Pezizomycotina</taxon>
        <taxon>Leotiomycetes</taxon>
        <taxon>Helotiales</taxon>
        <taxon>Sclerotiniaceae</taxon>
        <taxon>Botrytis</taxon>
    </lineage>
</organism>
<dbReference type="GeneID" id="36394910"/>
<sequence>MYRRRLQFVRQFIPDKKTLTISRPLFNSKSKNASSNEAEPTKYALDNRRTILLLDFLLHLGPIAITGVLVYLNVKSVYWSDVDNGKSQNNFLNALQFGAKIHEIWIIISITAIISHFIVLFLARGSGLPFGLLGAGFQIGDFGFFFHRAFWSAMRRVYHKRSLSIIAFAIFLIMSFVLASLVGPSSAIAMRPDLDSWLMPYGPYEIHFPTNKSEIWPETLDASTLDICSKFSSATTESTCPSGGFSELKRWSSWGRHSGPQMMSGNLVNISFYEPYSNTNRQLASSALQDWSHSYTSSVSLFPYIALQGLWNTIATLNLPGHSVAQPKLSSQAATTILQPFVQVKCNIFESNGIGTGDWRPGSDITFPLISSLTGHDSAMHGDVNTITISGLDLDNFEEDNNIHMSWVNLHDFNNSASIGAVLKLPNNENSTGHNHIVPCAVDARWISTELSIEPATSQSVFGNFGSLGAFSDLGALISDADGSRSLGLASVVSEMIKIDLEWAQLMNLVTPIDHVYSSSADTSTNSTKPMPNATSIDVLLEQRLLHNEGAFNPSISTTFAAPDLVNASTPENMIQAFISIFLGILITDALARHTQANVMFLSVSSEPDKNICTQMVYIFEYTPFKLSCDSPRTSSWKFDFWRRGYSYGIKSSMTRLALAALLTHTLMALVFIVYLCFAGWTTKSWGSIGELVALALISRRTKAFRGTDAGISRAETWAQNVRIVEAGDGGLEMRFGEDGKGGGIEMGKRVQVGKKYGYQKVAVKNVKRSKTSSSMP</sequence>